<dbReference type="Pfam" id="PF12893">
    <property type="entry name" value="Lumazine_bd_2"/>
    <property type="match status" value="1"/>
</dbReference>
<evidence type="ECO:0000313" key="3">
    <source>
        <dbReference type="Proteomes" id="UP001501758"/>
    </source>
</evidence>
<feature type="chain" id="PRO_5046806128" description="Lumazine-binding" evidence="1">
    <location>
        <begin position="20"/>
        <end position="138"/>
    </location>
</feature>
<dbReference type="SUPFAM" id="SSF54427">
    <property type="entry name" value="NTF2-like"/>
    <property type="match status" value="1"/>
</dbReference>
<dbReference type="Proteomes" id="UP001501758">
    <property type="component" value="Unassembled WGS sequence"/>
</dbReference>
<name>A0ABP3U386_9FLAO</name>
<dbReference type="Gene3D" id="3.10.450.50">
    <property type="match status" value="1"/>
</dbReference>
<keyword evidence="1" id="KW-0732">Signal</keyword>
<evidence type="ECO:0000256" key="1">
    <source>
        <dbReference type="SAM" id="SignalP"/>
    </source>
</evidence>
<dbReference type="RefSeq" id="WP_343912431.1">
    <property type="nucleotide sequence ID" value="NZ_BAAAGE010000002.1"/>
</dbReference>
<organism evidence="2 3">
    <name type="scientific">Aquimarina litoralis</name>
    <dbReference type="NCBI Taxonomy" id="584605"/>
    <lineage>
        <taxon>Bacteria</taxon>
        <taxon>Pseudomonadati</taxon>
        <taxon>Bacteroidota</taxon>
        <taxon>Flavobacteriia</taxon>
        <taxon>Flavobacteriales</taxon>
        <taxon>Flavobacteriaceae</taxon>
        <taxon>Aquimarina</taxon>
    </lineage>
</organism>
<protein>
    <recommendedName>
        <fullName evidence="4">Lumazine-binding</fullName>
    </recommendedName>
</protein>
<sequence length="138" mass="15843">MKHLFILVVALFSSTISFAQSDKEQITETLLHYIEGTADGSPERIKKAFHKDLNLYSIANDTLSITSGKKYIGYFKEGEKRNRIGKIISIDVVNNAAMAKVEIDFPKGKRLYTDYMMLLKVKGEWKIIHKSYTFVPYK</sequence>
<dbReference type="EMBL" id="BAAAGE010000002">
    <property type="protein sequence ID" value="GAA0721464.1"/>
    <property type="molecule type" value="Genomic_DNA"/>
</dbReference>
<comment type="caution">
    <text evidence="2">The sequence shown here is derived from an EMBL/GenBank/DDBJ whole genome shotgun (WGS) entry which is preliminary data.</text>
</comment>
<reference evidence="3" key="1">
    <citation type="journal article" date="2019" name="Int. J. Syst. Evol. Microbiol.">
        <title>The Global Catalogue of Microorganisms (GCM) 10K type strain sequencing project: providing services to taxonomists for standard genome sequencing and annotation.</title>
        <authorList>
            <consortium name="The Broad Institute Genomics Platform"/>
            <consortium name="The Broad Institute Genome Sequencing Center for Infectious Disease"/>
            <person name="Wu L."/>
            <person name="Ma J."/>
        </authorList>
    </citation>
    <scope>NUCLEOTIDE SEQUENCE [LARGE SCALE GENOMIC DNA]</scope>
    <source>
        <strain evidence="3">JCM 15974</strain>
    </source>
</reference>
<dbReference type="InterPro" id="IPR032710">
    <property type="entry name" value="NTF2-like_dom_sf"/>
</dbReference>
<evidence type="ECO:0008006" key="4">
    <source>
        <dbReference type="Google" id="ProtNLM"/>
    </source>
</evidence>
<accession>A0ABP3U386</accession>
<proteinExistence type="predicted"/>
<dbReference type="InterPro" id="IPR039437">
    <property type="entry name" value="FrzH/put_lumazine-bd"/>
</dbReference>
<evidence type="ECO:0000313" key="2">
    <source>
        <dbReference type="EMBL" id="GAA0721464.1"/>
    </source>
</evidence>
<feature type="signal peptide" evidence="1">
    <location>
        <begin position="1"/>
        <end position="19"/>
    </location>
</feature>
<keyword evidence="3" id="KW-1185">Reference proteome</keyword>
<gene>
    <name evidence="2" type="ORF">GCM10009430_22760</name>
</gene>